<evidence type="ECO:0000313" key="2">
    <source>
        <dbReference type="Proteomes" id="UP000814033"/>
    </source>
</evidence>
<gene>
    <name evidence="1" type="ORF">FA95DRAFT_1578329</name>
</gene>
<keyword evidence="2" id="KW-1185">Reference proteome</keyword>
<name>A0ACB8R3W3_9AGAM</name>
<comment type="caution">
    <text evidence="1">The sequence shown here is derived from an EMBL/GenBank/DDBJ whole genome shotgun (WGS) entry which is preliminary data.</text>
</comment>
<dbReference type="Proteomes" id="UP000814033">
    <property type="component" value="Unassembled WGS sequence"/>
</dbReference>
<accession>A0ACB8R3W3</accession>
<proteinExistence type="predicted"/>
<sequence length="974" mass="103305">MSTPPVPEVPPMPWGAICDAIILGLLVNTPPNNRPAEAAALTARSIDGWHAGTNPTPQTDDGFHEGFIRNTTDRRATRERLIRMIRDAIAALDRTCGVGTFVVHIVGELPPSTGQQRMTPALMQSNARLTFSDTLRFNQAFASAREHVTNVVRTQFAPTFGRDWRHHAVNSNFLRESAVLLEDVQAAPAPPLTPHTPAPHQSTPSSQFSPYSQSVFSTPQPSPSRSRARTAPTSPASPSPMSSIESSLARLSVQRPGPSEAGPSRIHMSTVEDTRSLPSSVLDLLEALGYDEDSEMVQVVEVIYNDYGHSRWEAELITLPFNSGTCCLDRAELIPPPLKYICRSSTSGRVPLVAVAVAVAVASFVTLNDEAPRKRAKTAPKSDEQRAADKAHRLDVDQKLNLALEKAAADIDEIIDGVADTFSKSFEEVSRLLQLAFYVAKKRRSPNSYNAYIFCAARIKDGRWDPAKDPSKKEVAEIIALVDTLPNGRNDLTEDQHNVLVACLQSDRDERETGVLMACHQRSGLEYLVLASSSQVNGLKAPTILMTKAAGDFITQVLHVAPVEAIKRFAAYVLNHSGITGVIEILRGAKKSLKAHMRNMITEIFHQQLAVLLGFKLRMEYEMFESRIREKHKLVVEGWPDGIKFVKPSSLTAIGDIKKVFEALNDGTCFIRHADQPAGVGPTTTSCNGTDSDNEFDIRISPSSPPSASSEATTAAVAASAAPAPSTVAAPGAVAAPPAVPTPVTATVVPAADASIPATTTVVTAADASIPATTTVVTADASIPATTTVVTAADANIPMTAANSAATVPAVLAPTTAAIVPATAAHVPASDAFDASADAVTHGPTPLSVIPIPQAASDTPTPSNLTMSAGLYVPPAMEFVGPGGVPLTGPGPEATVPQKRGYDFGFGAFDDGVVYKTPRLTESQWSSGSSPPYDIEAHALGLPEGFVTAPAEVGTWGGSFTDLLMDGLGDMNNL</sequence>
<reference evidence="1" key="1">
    <citation type="submission" date="2021-02" db="EMBL/GenBank/DDBJ databases">
        <authorList>
            <consortium name="DOE Joint Genome Institute"/>
            <person name="Ahrendt S."/>
            <person name="Looney B.P."/>
            <person name="Miyauchi S."/>
            <person name="Morin E."/>
            <person name="Drula E."/>
            <person name="Courty P.E."/>
            <person name="Chicoki N."/>
            <person name="Fauchery L."/>
            <person name="Kohler A."/>
            <person name="Kuo A."/>
            <person name="Labutti K."/>
            <person name="Pangilinan J."/>
            <person name="Lipzen A."/>
            <person name="Riley R."/>
            <person name="Andreopoulos W."/>
            <person name="He G."/>
            <person name="Johnson J."/>
            <person name="Barry K.W."/>
            <person name="Grigoriev I.V."/>
            <person name="Nagy L."/>
            <person name="Hibbett D."/>
            <person name="Henrissat B."/>
            <person name="Matheny P.B."/>
            <person name="Labbe J."/>
            <person name="Martin F."/>
        </authorList>
    </citation>
    <scope>NUCLEOTIDE SEQUENCE</scope>
    <source>
        <strain evidence="1">FP105234-sp</strain>
    </source>
</reference>
<organism evidence="1 2">
    <name type="scientific">Auriscalpium vulgare</name>
    <dbReference type="NCBI Taxonomy" id="40419"/>
    <lineage>
        <taxon>Eukaryota</taxon>
        <taxon>Fungi</taxon>
        <taxon>Dikarya</taxon>
        <taxon>Basidiomycota</taxon>
        <taxon>Agaricomycotina</taxon>
        <taxon>Agaricomycetes</taxon>
        <taxon>Russulales</taxon>
        <taxon>Auriscalpiaceae</taxon>
        <taxon>Auriscalpium</taxon>
    </lineage>
</organism>
<evidence type="ECO:0000313" key="1">
    <source>
        <dbReference type="EMBL" id="KAI0038236.1"/>
    </source>
</evidence>
<protein>
    <submittedName>
        <fullName evidence="1">Uncharacterized protein</fullName>
    </submittedName>
</protein>
<reference evidence="1" key="2">
    <citation type="journal article" date="2022" name="New Phytol.">
        <title>Evolutionary transition to the ectomycorrhizal habit in the genomes of a hyperdiverse lineage of mushroom-forming fungi.</title>
        <authorList>
            <person name="Looney B."/>
            <person name="Miyauchi S."/>
            <person name="Morin E."/>
            <person name="Drula E."/>
            <person name="Courty P.E."/>
            <person name="Kohler A."/>
            <person name="Kuo A."/>
            <person name="LaButti K."/>
            <person name="Pangilinan J."/>
            <person name="Lipzen A."/>
            <person name="Riley R."/>
            <person name="Andreopoulos W."/>
            <person name="He G."/>
            <person name="Johnson J."/>
            <person name="Nolan M."/>
            <person name="Tritt A."/>
            <person name="Barry K.W."/>
            <person name="Grigoriev I.V."/>
            <person name="Nagy L.G."/>
            <person name="Hibbett D."/>
            <person name="Henrissat B."/>
            <person name="Matheny P.B."/>
            <person name="Labbe J."/>
            <person name="Martin F.M."/>
        </authorList>
    </citation>
    <scope>NUCLEOTIDE SEQUENCE</scope>
    <source>
        <strain evidence="1">FP105234-sp</strain>
    </source>
</reference>
<dbReference type="EMBL" id="MU276555">
    <property type="protein sequence ID" value="KAI0038236.1"/>
    <property type="molecule type" value="Genomic_DNA"/>
</dbReference>